<dbReference type="VEuPathDB" id="TriTrypDB:LDHU3_20.1810"/>
<feature type="compositionally biased region" description="Low complexity" evidence="2">
    <location>
        <begin position="1451"/>
        <end position="1467"/>
    </location>
</feature>
<feature type="region of interest" description="Disordered" evidence="2">
    <location>
        <begin position="1451"/>
        <end position="1507"/>
    </location>
</feature>
<feature type="region of interest" description="Disordered" evidence="2">
    <location>
        <begin position="46"/>
        <end position="65"/>
    </location>
</feature>
<proteinExistence type="predicted"/>
<feature type="compositionally biased region" description="Low complexity" evidence="2">
    <location>
        <begin position="1392"/>
        <end position="1412"/>
    </location>
</feature>
<reference evidence="4" key="1">
    <citation type="submission" date="2019-02" db="EMBL/GenBank/DDBJ databases">
        <title>FDA dAtabase for Regulatory Grade micrObial Sequences (FDA-ARGOS): Supporting development and validation of Infectious Disease Dx tests.</title>
        <authorList>
            <person name="Duncan R."/>
            <person name="Fisher C."/>
            <person name="Tallon L."/>
            <person name="Sadzewicz L."/>
            <person name="Sengamalay N."/>
            <person name="Ott S."/>
            <person name="Godinez A."/>
            <person name="Nagaraj S."/>
            <person name="Vavikolanu K."/>
            <person name="Vyas G."/>
            <person name="Nadendla S."/>
            <person name="Aluvathingal J."/>
            <person name="Sichtig H."/>
        </authorList>
    </citation>
    <scope>NUCLEOTIDE SEQUENCE [LARGE SCALE GENOMIC DNA]</scope>
    <source>
        <strain evidence="4">FDAARGOS_360</strain>
    </source>
</reference>
<feature type="compositionally biased region" description="Polar residues" evidence="2">
    <location>
        <begin position="723"/>
        <end position="736"/>
    </location>
</feature>
<feature type="region of interest" description="Disordered" evidence="2">
    <location>
        <begin position="884"/>
        <end position="954"/>
    </location>
</feature>
<feature type="compositionally biased region" description="Polar residues" evidence="2">
    <location>
        <begin position="1220"/>
        <end position="1229"/>
    </location>
</feature>
<feature type="region of interest" description="Disordered" evidence="2">
    <location>
        <begin position="1"/>
        <end position="39"/>
    </location>
</feature>
<comment type="caution">
    <text evidence="3">The sequence shown here is derived from an EMBL/GenBank/DDBJ whole genome shotgun (WGS) entry which is preliminary data.</text>
</comment>
<sequence>MEGSAERGSPARTKRTATATINGTPTSSSLGMPSSFLVHHTAHLPARAATGRPRSPVPSQQPPLLRRVSPSYARSPYASPVVAHTDAAASSSAPLDDASRMPLDLLEPAAARWASTAGRGGRRAPRVRSTLGPQSEVVDTGVFVCPNTVVAALYSAAPGRGHVVVTAESGGWLRVREQQTGAIRHQQQLRDGGEVSCLAWASAADDAAAEPFGAVVVAGQLSGLISFYVLVGESLVELPSATCVYHEAPLLSCLPLRAPASAVEPASTAPGAFAGALLSLDADGVVALWCLQMAEAGEGACRGGEADTRLSVLLLDSRYASLSLPERFLANTRVQDAEEASPPSSFPPVVMTAAALSHPSTSPCCVLSTHRFVQPHVSAAGAPSHEDGETDAQGSAVVFLSRFTTSAADDSAPAADPNAAALVANKGTSTSFEEGAPVPDSAQPRLCRGWEVLRAYRVPVALLRQGGGVAGAASAAAAHVDVAVTALCVTGSTVPAEQLWAGTADGRLLVWKAQTGQFLRCLRSASAAPVHSLTSVPSPGSPGQALVWASQADGSVVAWSAETFNVAEVLPISYPPPGLLESGRGHAEDSMSGGDPANVVVMVRDAVDLLRATRHRCAPSTSSAPWRRGCGFTLFVKPMDQVCMQRAWSVATDGTVRTWLLPTGSASADGAMADTAPATVASTPTGNADGAARAASLDVYTVQRYLQDRADELRVSADALVRSASQPGSSLSTAPSRNEDGENAMRAESTAPSPGTPTTTSTTTLAAASDADEQLVMAARPATAVAMPEAAPPPLPPLATLPPMARMHLKVLQQLLEELHTKLEESWSRNDALREELLMYQLRTLDQEEKASQCVRTIAAAEAAVAVSTGGAEGQASATGEVTATAMPTPAPPPLLPALHTATSPLSVGADSSYAQEEDRAHSDRPQTPPPPKTDHTPNATRAAAMDNSTPSRVLCSPSVEELVHWRVKQARPLTPPPPLWMPPAESASYTPSVKPHATSPSPVAARLSTSTAAERFFKAASAMLHSSTITCGSATRREGSVAGRARVPAPPLLQATAEEDGDLSPIPSPGLAAAGGGVPSTDAPAVRGGRHEPLSSSLFSFPFTSDNFSAEDTAGGGGGAVDRSGTPRDAWPPARGAATWTTPAPAAGRGNATMDDAWARAPAASSRRPGSLATGTGTGINRATIAGGAIEAAAGGDASYTAKAQHALSLFANLQANMRTSASPQSSEPAAHSTSETRASSATAHRTTAPSSHKHALDTHGRLTSSTPAATPNAGAARFSSLHSLQRVDCSDRADDAAALQTYTDAELESLSPLQLRQQLRVAAAVTQRLRQRSRRLESEVEAWTHKYAELEAKAAGVRDADGEEGSAKERQAPSASRLNGDHSCRPTVVSSASKAAAPATPSAEGAAAHSRQLETEVRRLEAHKEELTRRLYAAEKTVRELREELRVAAAASPATTHSASSPPAAVNATTCENAPDKSRPETWKSGAAAAPPAQAPPSWRDAETKGERMDRCSNGTVEGDAAGENSVAHLRDTVRQLQRRLDLSEARAREAIQVHLDAVLLHRESTPSAVALVNAEVHKLFQLMQQQLLSNAVQHQAERARMNELLYHLQCQQHAP</sequence>
<dbReference type="VEuPathDB" id="TriTrypDB:LdCL_200019100"/>
<feature type="region of interest" description="Disordered" evidence="2">
    <location>
        <begin position="1356"/>
        <end position="1414"/>
    </location>
</feature>
<feature type="compositionally biased region" description="Low complexity" evidence="2">
    <location>
        <begin position="1132"/>
        <end position="1151"/>
    </location>
</feature>
<dbReference type="SUPFAM" id="SSF50978">
    <property type="entry name" value="WD40 repeat-like"/>
    <property type="match status" value="1"/>
</dbReference>
<evidence type="ECO:0000313" key="3">
    <source>
        <dbReference type="EMBL" id="TPP45440.1"/>
    </source>
</evidence>
<feature type="compositionally biased region" description="Basic and acidic residues" evidence="2">
    <location>
        <begin position="1356"/>
        <end position="1373"/>
    </location>
</feature>
<evidence type="ECO:0000256" key="2">
    <source>
        <dbReference type="SAM" id="MobiDB-lite"/>
    </source>
</evidence>
<feature type="compositionally biased region" description="Low complexity" evidence="2">
    <location>
        <begin position="897"/>
        <end position="906"/>
    </location>
</feature>
<feature type="compositionally biased region" description="Low complexity" evidence="2">
    <location>
        <begin position="749"/>
        <end position="762"/>
    </location>
</feature>
<feature type="region of interest" description="Disordered" evidence="2">
    <location>
        <begin position="721"/>
        <end position="762"/>
    </location>
</feature>
<gene>
    <name evidence="3" type="ORF">CGC20_31385</name>
</gene>
<dbReference type="InterPro" id="IPR036322">
    <property type="entry name" value="WD40_repeat_dom_sf"/>
</dbReference>
<keyword evidence="1" id="KW-0175">Coiled coil</keyword>
<protein>
    <submittedName>
        <fullName evidence="3">Uncharacterized protein</fullName>
    </submittedName>
</protein>
<evidence type="ECO:0000313" key="4">
    <source>
        <dbReference type="Proteomes" id="UP000318821"/>
    </source>
</evidence>
<feature type="compositionally biased region" description="Low complexity" evidence="2">
    <location>
        <begin position="1231"/>
        <end position="1252"/>
    </location>
</feature>
<dbReference type="VEuPathDB" id="TriTrypDB:LdCL_200019000"/>
<dbReference type="Proteomes" id="UP000318821">
    <property type="component" value="Unassembled WGS sequence"/>
</dbReference>
<feature type="coiled-coil region" evidence="1">
    <location>
        <begin position="1529"/>
        <end position="1556"/>
    </location>
</feature>
<dbReference type="VEuPathDB" id="TriTrypDB:LdBPK_201440.1"/>
<feature type="coiled-coil region" evidence="1">
    <location>
        <begin position="1328"/>
        <end position="1355"/>
    </location>
</feature>
<feature type="compositionally biased region" description="Polar residues" evidence="2">
    <location>
        <begin position="16"/>
        <end position="32"/>
    </location>
</feature>
<feature type="region of interest" description="Disordered" evidence="2">
    <location>
        <begin position="1060"/>
        <end position="1092"/>
    </location>
</feature>
<dbReference type="EMBL" id="RHLD01000038">
    <property type="protein sequence ID" value="TPP45440.1"/>
    <property type="molecule type" value="Genomic_DNA"/>
</dbReference>
<feature type="region of interest" description="Disordered" evidence="2">
    <location>
        <begin position="1220"/>
        <end position="1275"/>
    </location>
</feature>
<dbReference type="Gene3D" id="2.130.10.10">
    <property type="entry name" value="YVTN repeat-like/Quinoprotein amine dehydrogenase"/>
    <property type="match status" value="1"/>
</dbReference>
<dbReference type="InterPro" id="IPR015943">
    <property type="entry name" value="WD40/YVTN_repeat-like_dom_sf"/>
</dbReference>
<organism evidence="3 4">
    <name type="scientific">Leishmania donovani</name>
    <dbReference type="NCBI Taxonomy" id="5661"/>
    <lineage>
        <taxon>Eukaryota</taxon>
        <taxon>Discoba</taxon>
        <taxon>Euglenozoa</taxon>
        <taxon>Kinetoplastea</taxon>
        <taxon>Metakinetoplastina</taxon>
        <taxon>Trypanosomatida</taxon>
        <taxon>Trypanosomatidae</taxon>
        <taxon>Leishmaniinae</taxon>
        <taxon>Leishmania</taxon>
    </lineage>
</organism>
<evidence type="ECO:0000256" key="1">
    <source>
        <dbReference type="SAM" id="Coils"/>
    </source>
</evidence>
<feature type="region of interest" description="Disordered" evidence="2">
    <location>
        <begin position="1110"/>
        <end position="1153"/>
    </location>
</feature>
<name>A0A504XH40_LEIDO</name>
<dbReference type="VEuPathDB" id="TriTrypDB:LDHU3_20.1800"/>
<dbReference type="VEuPathDB" id="TriTrypDB:LdBPK_201430.1"/>
<accession>A0A504XH40</accession>